<dbReference type="Proteomes" id="UP001187192">
    <property type="component" value="Unassembled WGS sequence"/>
</dbReference>
<accession>A0AA88DSD1</accession>
<protein>
    <submittedName>
        <fullName evidence="2">Uncharacterized protein</fullName>
    </submittedName>
</protein>
<evidence type="ECO:0000313" key="2">
    <source>
        <dbReference type="EMBL" id="GMN60842.1"/>
    </source>
</evidence>
<sequence length="132" mass="15471">MCAHTHSETWGLENIREDTLVDALAIPESEKQGISPLPSGTGWQIKWRLTVDQLEEKMRLGCDLGLAEDMARNSYGLGRSGLERAQDFRILASCTWRMSYSRDMWWLYQLKKGKKERKRKKKKKKERKGKRK</sequence>
<dbReference type="EMBL" id="BTGU01000103">
    <property type="protein sequence ID" value="GMN60842.1"/>
    <property type="molecule type" value="Genomic_DNA"/>
</dbReference>
<evidence type="ECO:0000313" key="3">
    <source>
        <dbReference type="Proteomes" id="UP001187192"/>
    </source>
</evidence>
<feature type="region of interest" description="Disordered" evidence="1">
    <location>
        <begin position="113"/>
        <end position="132"/>
    </location>
</feature>
<reference evidence="2" key="1">
    <citation type="submission" date="2023-07" db="EMBL/GenBank/DDBJ databases">
        <title>draft genome sequence of fig (Ficus carica).</title>
        <authorList>
            <person name="Takahashi T."/>
            <person name="Nishimura K."/>
        </authorList>
    </citation>
    <scope>NUCLEOTIDE SEQUENCE</scope>
</reference>
<dbReference type="AlphaFoldDB" id="A0AA88DSD1"/>
<organism evidence="2 3">
    <name type="scientific">Ficus carica</name>
    <name type="common">Common fig</name>
    <dbReference type="NCBI Taxonomy" id="3494"/>
    <lineage>
        <taxon>Eukaryota</taxon>
        <taxon>Viridiplantae</taxon>
        <taxon>Streptophyta</taxon>
        <taxon>Embryophyta</taxon>
        <taxon>Tracheophyta</taxon>
        <taxon>Spermatophyta</taxon>
        <taxon>Magnoliopsida</taxon>
        <taxon>eudicotyledons</taxon>
        <taxon>Gunneridae</taxon>
        <taxon>Pentapetalae</taxon>
        <taxon>rosids</taxon>
        <taxon>fabids</taxon>
        <taxon>Rosales</taxon>
        <taxon>Moraceae</taxon>
        <taxon>Ficeae</taxon>
        <taxon>Ficus</taxon>
    </lineage>
</organism>
<keyword evidence="3" id="KW-1185">Reference proteome</keyword>
<name>A0AA88DSD1_FICCA</name>
<comment type="caution">
    <text evidence="2">The sequence shown here is derived from an EMBL/GenBank/DDBJ whole genome shotgun (WGS) entry which is preliminary data.</text>
</comment>
<gene>
    <name evidence="2" type="ORF">TIFTF001_029933</name>
</gene>
<proteinExistence type="predicted"/>
<evidence type="ECO:0000256" key="1">
    <source>
        <dbReference type="SAM" id="MobiDB-lite"/>
    </source>
</evidence>